<dbReference type="InterPro" id="IPR039653">
    <property type="entry name" value="Prenyltransferase"/>
</dbReference>
<keyword evidence="2" id="KW-0808">Transferase</keyword>
<dbReference type="EMBL" id="KV429138">
    <property type="protein sequence ID" value="KZT64162.1"/>
    <property type="molecule type" value="Genomic_DNA"/>
</dbReference>
<reference evidence="4 5" key="1">
    <citation type="journal article" date="2016" name="Mol. Biol. Evol.">
        <title>Comparative Genomics of Early-Diverging Mushroom-Forming Fungi Provides Insights into the Origins of Lignocellulose Decay Capabilities.</title>
        <authorList>
            <person name="Nagy L.G."/>
            <person name="Riley R."/>
            <person name="Tritt A."/>
            <person name="Adam C."/>
            <person name="Daum C."/>
            <person name="Floudas D."/>
            <person name="Sun H."/>
            <person name="Yadav J.S."/>
            <person name="Pangilinan J."/>
            <person name="Larsson K.H."/>
            <person name="Matsuura K."/>
            <person name="Barry K."/>
            <person name="Labutti K."/>
            <person name="Kuo R."/>
            <person name="Ohm R.A."/>
            <person name="Bhattacharya S.S."/>
            <person name="Shirouzu T."/>
            <person name="Yoshinaga Y."/>
            <person name="Martin F.M."/>
            <person name="Grigoriev I.V."/>
            <person name="Hibbett D.S."/>
        </authorList>
    </citation>
    <scope>NUCLEOTIDE SEQUENCE [LARGE SCALE GENOMIC DNA]</scope>
    <source>
        <strain evidence="4 5">L-15889</strain>
    </source>
</reference>
<dbReference type="AlphaFoldDB" id="A0A165LAE6"/>
<feature type="transmembrane region" description="Helical" evidence="3">
    <location>
        <begin position="35"/>
        <end position="53"/>
    </location>
</feature>
<keyword evidence="3" id="KW-1133">Transmembrane helix</keyword>
<dbReference type="Proteomes" id="UP000076727">
    <property type="component" value="Unassembled WGS sequence"/>
</dbReference>
<dbReference type="GO" id="GO:0006744">
    <property type="term" value="P:ubiquinone biosynthetic process"/>
    <property type="evidence" value="ECO:0007669"/>
    <property type="project" value="TreeGrafter"/>
</dbReference>
<evidence type="ECO:0000313" key="5">
    <source>
        <dbReference type="Proteomes" id="UP000076727"/>
    </source>
</evidence>
<comment type="similarity">
    <text evidence="1">Belongs to the UbiA prenyltransferase family.</text>
</comment>
<dbReference type="PANTHER" id="PTHR11048:SF28">
    <property type="entry name" value="4-HYDROXYBENZOATE POLYPRENYLTRANSFERASE, MITOCHONDRIAL"/>
    <property type="match status" value="1"/>
</dbReference>
<dbReference type="GO" id="GO:0005743">
    <property type="term" value="C:mitochondrial inner membrane"/>
    <property type="evidence" value="ECO:0007669"/>
    <property type="project" value="TreeGrafter"/>
</dbReference>
<accession>A0A165LAE6</accession>
<proteinExistence type="inferred from homology"/>
<evidence type="ECO:0000313" key="4">
    <source>
        <dbReference type="EMBL" id="KZT64162.1"/>
    </source>
</evidence>
<evidence type="ECO:0000256" key="1">
    <source>
        <dbReference type="ARBA" id="ARBA00005985"/>
    </source>
</evidence>
<feature type="transmembrane region" description="Helical" evidence="3">
    <location>
        <begin position="74"/>
        <end position="92"/>
    </location>
</feature>
<feature type="transmembrane region" description="Helical" evidence="3">
    <location>
        <begin position="12"/>
        <end position="29"/>
    </location>
</feature>
<organism evidence="4 5">
    <name type="scientific">Daedalea quercina L-15889</name>
    <dbReference type="NCBI Taxonomy" id="1314783"/>
    <lineage>
        <taxon>Eukaryota</taxon>
        <taxon>Fungi</taxon>
        <taxon>Dikarya</taxon>
        <taxon>Basidiomycota</taxon>
        <taxon>Agaricomycotina</taxon>
        <taxon>Agaricomycetes</taxon>
        <taxon>Polyporales</taxon>
        <taxon>Fomitopsis</taxon>
    </lineage>
</organism>
<dbReference type="OrthoDB" id="18170at2759"/>
<keyword evidence="5" id="KW-1185">Reference proteome</keyword>
<evidence type="ECO:0000256" key="2">
    <source>
        <dbReference type="ARBA" id="ARBA00022679"/>
    </source>
</evidence>
<sequence length="94" mass="10291">MATLFGSYIRPILSVFAAIFVTNLAYTGIKTDMSLPYFIIAIGGAALHLLWQMCTWNPEDDADSIAKWKSNGNLGYIITAGVISGVYLPDLFKL</sequence>
<name>A0A165LAE6_9APHY</name>
<evidence type="ECO:0000256" key="3">
    <source>
        <dbReference type="SAM" id="Phobius"/>
    </source>
</evidence>
<keyword evidence="3" id="KW-0812">Transmembrane</keyword>
<dbReference type="GO" id="GO:0016765">
    <property type="term" value="F:transferase activity, transferring alkyl or aryl (other than methyl) groups"/>
    <property type="evidence" value="ECO:0007669"/>
    <property type="project" value="TreeGrafter"/>
</dbReference>
<protein>
    <submittedName>
        <fullName evidence="4">Uncharacterized protein</fullName>
    </submittedName>
</protein>
<dbReference type="Gene3D" id="1.20.120.1780">
    <property type="entry name" value="UbiA prenyltransferase"/>
    <property type="match status" value="1"/>
</dbReference>
<gene>
    <name evidence="4" type="ORF">DAEQUDRAFT_769914</name>
</gene>
<dbReference type="PANTHER" id="PTHR11048">
    <property type="entry name" value="PRENYLTRANSFERASES"/>
    <property type="match status" value="1"/>
</dbReference>
<keyword evidence="3" id="KW-0472">Membrane</keyword>
<dbReference type="STRING" id="1314783.A0A165LAE6"/>